<keyword evidence="2" id="KW-1185">Reference proteome</keyword>
<reference evidence="1 2" key="1">
    <citation type="journal article" date="2015" name="Mol. Plant Microbe Interact.">
        <title>Genome, transcriptome, and functional analyses of Penicillium expansum provide new insights into secondary metabolism and pathogenicity.</title>
        <authorList>
            <person name="Ballester A.R."/>
            <person name="Marcet-Houben M."/>
            <person name="Levin E."/>
            <person name="Sela N."/>
            <person name="Selma-Lazaro C."/>
            <person name="Carmona L."/>
            <person name="Wisniewski M."/>
            <person name="Droby S."/>
            <person name="Gonzalez-Candelas L."/>
            <person name="Gabaldon T."/>
        </authorList>
    </citation>
    <scope>NUCLEOTIDE SEQUENCE [LARGE SCALE GENOMIC DNA]</scope>
    <source>
        <strain evidence="1 2">PHI-1</strain>
    </source>
</reference>
<dbReference type="AlphaFoldDB" id="A0A0A2KRM1"/>
<dbReference type="OMA" id="HAGIRYP"/>
<proteinExistence type="predicted"/>
<accession>A0A0A2KRM1</accession>
<comment type="caution">
    <text evidence="1">The sequence shown here is derived from an EMBL/GenBank/DDBJ whole genome shotgun (WGS) entry which is preliminary data.</text>
</comment>
<dbReference type="HOGENOM" id="CLU_776352_0_0_1"/>
<evidence type="ECO:0000313" key="1">
    <source>
        <dbReference type="EMBL" id="KGO69546.1"/>
    </source>
</evidence>
<dbReference type="OrthoDB" id="4369356at2759"/>
<organism evidence="1 2">
    <name type="scientific">Penicillium italicum</name>
    <name type="common">Blue mold</name>
    <dbReference type="NCBI Taxonomy" id="40296"/>
    <lineage>
        <taxon>Eukaryota</taxon>
        <taxon>Fungi</taxon>
        <taxon>Dikarya</taxon>
        <taxon>Ascomycota</taxon>
        <taxon>Pezizomycotina</taxon>
        <taxon>Eurotiomycetes</taxon>
        <taxon>Eurotiomycetidae</taxon>
        <taxon>Eurotiales</taxon>
        <taxon>Aspergillaceae</taxon>
        <taxon>Penicillium</taxon>
    </lineage>
</organism>
<dbReference type="Proteomes" id="UP000030104">
    <property type="component" value="Unassembled WGS sequence"/>
</dbReference>
<sequence length="357" mass="39724">MSFNPGYAGHQGNAPHPCYVHQQCDVHQHSPVNQLRNIDPEGGFGLWRVNSSRNVPFMDDEENQPYDQGDHGTISEQDTTQQFGAPNKGFAPNEAFAIERGIVNQQAGVHYQCVAPQTPMSLNSFNSEGYFNQQAGVHNQGVSPQPTMGFEQFNNGGDICQPDGMHYQGFCPQALTPVGPLNNYQSNFHPQCNTHYHQANSPQEVMNPDPFNGQPANFHQQNDIYQKWVNTNFQADLNTIQTPAYNPSAAGVDFTQTGATSRTIARTQEEKEALRKALDEPFDMDAMIGNNNKLLKAAADYHAAGLANSSANGQTNRSADDSRNLQYDWIMGSLKVNLTYLQARRRREQAEMKGEDR</sequence>
<gene>
    <name evidence="1" type="ORF">PITC_000440</name>
</gene>
<name>A0A0A2KRM1_PENIT</name>
<evidence type="ECO:0000313" key="2">
    <source>
        <dbReference type="Proteomes" id="UP000030104"/>
    </source>
</evidence>
<protein>
    <submittedName>
        <fullName evidence="1">Uncharacterized protein</fullName>
    </submittedName>
</protein>
<dbReference type="STRING" id="40296.A0A0A2KRM1"/>
<dbReference type="EMBL" id="JQGA01001136">
    <property type="protein sequence ID" value="KGO69546.1"/>
    <property type="molecule type" value="Genomic_DNA"/>
</dbReference>